<gene>
    <name evidence="1" type="ORF">TIFTF001_029523</name>
</gene>
<protein>
    <submittedName>
        <fullName evidence="1">Uncharacterized protein</fullName>
    </submittedName>
</protein>
<dbReference type="Proteomes" id="UP001187192">
    <property type="component" value="Unassembled WGS sequence"/>
</dbReference>
<dbReference type="EMBL" id="BTGU01000098">
    <property type="protein sequence ID" value="GMN60437.1"/>
    <property type="molecule type" value="Genomic_DNA"/>
</dbReference>
<dbReference type="AlphaFoldDB" id="A0AA88DRS3"/>
<sequence length="137" mass="16279">MVSNHPRRSPVSKEYPGVVAISDWLVMDPTWQEMLKSWRKDKDRDYIMTWIRLDSKEIKEGWLPVRLLEGELEIGCWLWSVSRWFFDGESKLRVFMLELRRLCCGVLLRRKGAIYRGGFSHFGGCLRETYSRALESF</sequence>
<accession>A0AA88DRS3</accession>
<name>A0AA88DRS3_FICCA</name>
<reference evidence="1" key="1">
    <citation type="submission" date="2023-07" db="EMBL/GenBank/DDBJ databases">
        <title>draft genome sequence of fig (Ficus carica).</title>
        <authorList>
            <person name="Takahashi T."/>
            <person name="Nishimura K."/>
        </authorList>
    </citation>
    <scope>NUCLEOTIDE SEQUENCE</scope>
</reference>
<evidence type="ECO:0000313" key="1">
    <source>
        <dbReference type="EMBL" id="GMN60437.1"/>
    </source>
</evidence>
<evidence type="ECO:0000313" key="2">
    <source>
        <dbReference type="Proteomes" id="UP001187192"/>
    </source>
</evidence>
<organism evidence="1 2">
    <name type="scientific">Ficus carica</name>
    <name type="common">Common fig</name>
    <dbReference type="NCBI Taxonomy" id="3494"/>
    <lineage>
        <taxon>Eukaryota</taxon>
        <taxon>Viridiplantae</taxon>
        <taxon>Streptophyta</taxon>
        <taxon>Embryophyta</taxon>
        <taxon>Tracheophyta</taxon>
        <taxon>Spermatophyta</taxon>
        <taxon>Magnoliopsida</taxon>
        <taxon>eudicotyledons</taxon>
        <taxon>Gunneridae</taxon>
        <taxon>Pentapetalae</taxon>
        <taxon>rosids</taxon>
        <taxon>fabids</taxon>
        <taxon>Rosales</taxon>
        <taxon>Moraceae</taxon>
        <taxon>Ficeae</taxon>
        <taxon>Ficus</taxon>
    </lineage>
</organism>
<comment type="caution">
    <text evidence="1">The sequence shown here is derived from an EMBL/GenBank/DDBJ whole genome shotgun (WGS) entry which is preliminary data.</text>
</comment>
<proteinExistence type="predicted"/>
<keyword evidence="2" id="KW-1185">Reference proteome</keyword>